<feature type="transmembrane region" description="Helical" evidence="1">
    <location>
        <begin position="13"/>
        <end position="36"/>
    </location>
</feature>
<reference evidence="2 3" key="1">
    <citation type="submission" date="2018-06" db="EMBL/GenBank/DDBJ databases">
        <authorList>
            <consortium name="Pathogen Informatics"/>
            <person name="Doyle S."/>
        </authorList>
    </citation>
    <scope>NUCLEOTIDE SEQUENCE [LARGE SCALE GENOMIC DNA]</scope>
    <source>
        <strain evidence="2 3">NCTC6133</strain>
    </source>
</reference>
<dbReference type="EMBL" id="UHAP01000001">
    <property type="protein sequence ID" value="SUK28931.1"/>
    <property type="molecule type" value="Genomic_DNA"/>
</dbReference>
<protein>
    <submittedName>
        <fullName evidence="2">Uncharacterized protein</fullName>
    </submittedName>
</protein>
<dbReference type="AlphaFoldDB" id="A0A380DJ80"/>
<dbReference type="Proteomes" id="UP000255091">
    <property type="component" value="Unassembled WGS sequence"/>
</dbReference>
<keyword evidence="1" id="KW-0472">Membrane</keyword>
<evidence type="ECO:0000256" key="1">
    <source>
        <dbReference type="SAM" id="Phobius"/>
    </source>
</evidence>
<evidence type="ECO:0000313" key="3">
    <source>
        <dbReference type="Proteomes" id="UP000255091"/>
    </source>
</evidence>
<sequence length="60" mass="6472">MIPIIMILIVPDLIVSLAISVGFSIPNFLIVATMMIPNAKDASASKVLYPSKKPLNKAFD</sequence>
<accession>A0A380DJ80</accession>
<name>A0A380DJ80_STAAU</name>
<evidence type="ECO:0000313" key="2">
    <source>
        <dbReference type="EMBL" id="SUK28931.1"/>
    </source>
</evidence>
<keyword evidence="1" id="KW-1133">Transmembrane helix</keyword>
<gene>
    <name evidence="2" type="ORF">NCTC6133_00189</name>
</gene>
<proteinExistence type="predicted"/>
<organism evidence="2 3">
    <name type="scientific">Staphylococcus aureus</name>
    <dbReference type="NCBI Taxonomy" id="1280"/>
    <lineage>
        <taxon>Bacteria</taxon>
        <taxon>Bacillati</taxon>
        <taxon>Bacillota</taxon>
        <taxon>Bacilli</taxon>
        <taxon>Bacillales</taxon>
        <taxon>Staphylococcaceae</taxon>
        <taxon>Staphylococcus</taxon>
    </lineage>
</organism>
<keyword evidence="1" id="KW-0812">Transmembrane</keyword>